<reference evidence="2 3" key="1">
    <citation type="submission" date="2021-08" db="EMBL/GenBank/DDBJ databases">
        <title>The genome sequence of Chitinophaga sp. B61.</title>
        <authorList>
            <person name="Zhang X."/>
        </authorList>
    </citation>
    <scope>NUCLEOTIDE SEQUENCE [LARGE SCALE GENOMIC DNA]</scope>
    <source>
        <strain evidence="2 3">B61</strain>
    </source>
</reference>
<organism evidence="2 3">
    <name type="scientific">Chitinophaga rhizophila</name>
    <dbReference type="NCBI Taxonomy" id="2866212"/>
    <lineage>
        <taxon>Bacteria</taxon>
        <taxon>Pseudomonadati</taxon>
        <taxon>Bacteroidota</taxon>
        <taxon>Chitinophagia</taxon>
        <taxon>Chitinophagales</taxon>
        <taxon>Chitinophagaceae</taxon>
        <taxon>Chitinophaga</taxon>
    </lineage>
</organism>
<keyword evidence="1" id="KW-0812">Transmembrane</keyword>
<keyword evidence="1" id="KW-1133">Transmembrane helix</keyword>
<evidence type="ECO:0000256" key="1">
    <source>
        <dbReference type="SAM" id="Phobius"/>
    </source>
</evidence>
<keyword evidence="1" id="KW-0472">Membrane</keyword>
<proteinExistence type="predicted"/>
<gene>
    <name evidence="2" type="ORF">K1Y79_19005</name>
</gene>
<evidence type="ECO:0000313" key="2">
    <source>
        <dbReference type="EMBL" id="MBW8686438.1"/>
    </source>
</evidence>
<dbReference type="Proteomes" id="UP000812961">
    <property type="component" value="Unassembled WGS sequence"/>
</dbReference>
<feature type="transmembrane region" description="Helical" evidence="1">
    <location>
        <begin position="332"/>
        <end position="354"/>
    </location>
</feature>
<accession>A0ABS7GFG0</accession>
<evidence type="ECO:0008006" key="4">
    <source>
        <dbReference type="Google" id="ProtNLM"/>
    </source>
</evidence>
<dbReference type="RefSeq" id="WP_220251739.1">
    <property type="nucleotide sequence ID" value="NZ_JAICCF010000003.1"/>
</dbReference>
<evidence type="ECO:0000313" key="3">
    <source>
        <dbReference type="Proteomes" id="UP000812961"/>
    </source>
</evidence>
<feature type="transmembrane region" description="Helical" evidence="1">
    <location>
        <begin position="35"/>
        <end position="55"/>
    </location>
</feature>
<protein>
    <recommendedName>
        <fullName evidence="4">Lipopolysaccharide biosynthesis protein</fullName>
    </recommendedName>
</protein>
<dbReference type="EMBL" id="JAICCF010000003">
    <property type="protein sequence ID" value="MBW8686438.1"/>
    <property type="molecule type" value="Genomic_DNA"/>
</dbReference>
<keyword evidence="3" id="KW-1185">Reference proteome</keyword>
<comment type="caution">
    <text evidence="2">The sequence shown here is derived from an EMBL/GenBank/DDBJ whole genome shotgun (WGS) entry which is preliminary data.</text>
</comment>
<sequence length="361" mass="40560">MQPDNTSRSNQQGEISVREIFYKLIDWWKFLLSKWLIILLIGILGGGVGLLMSYIKKPKYAAALTFILEESSSNPLGAYMGIASQFGIDLGSGGGGGGIFSDDNIMEFLQSRLMVEKALLSTCKVNNRELTLAELYIDFNEYRKGWQKIPELANLHFPPNAKRDQFTLKQDSVLGSIYERIVKGELEIEKPNPKVSFIAVKTVTGNEMFSKVFTETLVKEAVDFYINTKTMRNKISVDRLQGQADSIEHLLNRQTYSAASVQGFNINPAKQVAGVTSELALRDKVILQTMYAEVIKNLELSKIAMTQEMPVIQIVDKPILPLKKERLGKAKALIVGAFLFGFLTVIFLIGRRILRQILDQR</sequence>
<name>A0ABS7GFG0_9BACT</name>